<comment type="subcellular location">
    <subcellularLocation>
        <location evidence="1">Membrane</location>
        <topology evidence="1">Multi-pass membrane protein</topology>
    </subcellularLocation>
</comment>
<evidence type="ECO:0000256" key="5">
    <source>
        <dbReference type="SAM" id="Phobius"/>
    </source>
</evidence>
<name>A0A9D2SCT2_9FIRM</name>
<dbReference type="PANTHER" id="PTHR31746">
    <property type="entry name" value="TRANSMEMBRANE PROTEIN 229 FAMILY MEMBER"/>
    <property type="match status" value="1"/>
</dbReference>
<dbReference type="EMBL" id="DWXE01000001">
    <property type="protein sequence ID" value="HJB89887.1"/>
    <property type="molecule type" value="Genomic_DNA"/>
</dbReference>
<keyword evidence="4 5" id="KW-0472">Membrane</keyword>
<keyword evidence="2 5" id="KW-0812">Transmembrane</keyword>
<evidence type="ECO:0000256" key="2">
    <source>
        <dbReference type="ARBA" id="ARBA00022692"/>
    </source>
</evidence>
<evidence type="ECO:0000313" key="6">
    <source>
        <dbReference type="EMBL" id="HJB89887.1"/>
    </source>
</evidence>
<accession>A0A9D2SCT2</accession>
<keyword evidence="3 5" id="KW-1133">Transmembrane helix</keyword>
<feature type="transmembrane region" description="Helical" evidence="5">
    <location>
        <begin position="69"/>
        <end position="87"/>
    </location>
</feature>
<dbReference type="Proteomes" id="UP000886883">
    <property type="component" value="Unassembled WGS sequence"/>
</dbReference>
<organism evidence="6 7">
    <name type="scientific">Candidatus Eisenbergiella merdigallinarum</name>
    <dbReference type="NCBI Taxonomy" id="2838552"/>
    <lineage>
        <taxon>Bacteria</taxon>
        <taxon>Bacillati</taxon>
        <taxon>Bacillota</taxon>
        <taxon>Clostridia</taxon>
        <taxon>Lachnospirales</taxon>
        <taxon>Lachnospiraceae</taxon>
        <taxon>Eisenbergiella</taxon>
    </lineage>
</organism>
<reference evidence="6" key="1">
    <citation type="journal article" date="2021" name="PeerJ">
        <title>Extensive microbial diversity within the chicken gut microbiome revealed by metagenomics and culture.</title>
        <authorList>
            <person name="Gilroy R."/>
            <person name="Ravi A."/>
            <person name="Getino M."/>
            <person name="Pursley I."/>
            <person name="Horton D.L."/>
            <person name="Alikhan N.F."/>
            <person name="Baker D."/>
            <person name="Gharbi K."/>
            <person name="Hall N."/>
            <person name="Watson M."/>
            <person name="Adriaenssens E.M."/>
            <person name="Foster-Nyarko E."/>
            <person name="Jarju S."/>
            <person name="Secka A."/>
            <person name="Antonio M."/>
            <person name="Oren A."/>
            <person name="Chaudhuri R.R."/>
            <person name="La Ragione R."/>
            <person name="Hildebrand F."/>
            <person name="Pallen M.J."/>
        </authorList>
    </citation>
    <scope>NUCLEOTIDE SEQUENCE</scope>
    <source>
        <strain evidence="6">USAMLcec3-2134</strain>
    </source>
</reference>
<proteinExistence type="predicted"/>
<sequence>MKKLSKDFVKCGVIGWCLEILVTSLEAFRRREPTLTGHTSLFMFPIYGAACLLRPLCILLSGFHWAVRGLVYMLCIFSAEFVSGRFLQRRGQCPWCYSRSGWNVRRLIRLDYAPAWFCIGLLFERVIMGGREKNGGEFRKRQAPSP</sequence>
<protein>
    <recommendedName>
        <fullName evidence="8">ABC-transporter type IV</fullName>
    </recommendedName>
</protein>
<evidence type="ECO:0000256" key="3">
    <source>
        <dbReference type="ARBA" id="ARBA00022989"/>
    </source>
</evidence>
<reference evidence="6" key="2">
    <citation type="submission" date="2021-04" db="EMBL/GenBank/DDBJ databases">
        <authorList>
            <person name="Gilroy R."/>
        </authorList>
    </citation>
    <scope>NUCLEOTIDE SEQUENCE</scope>
    <source>
        <strain evidence="6">USAMLcec3-2134</strain>
    </source>
</reference>
<dbReference type="AlphaFoldDB" id="A0A9D2SCT2"/>
<dbReference type="Pfam" id="PF06541">
    <property type="entry name" value="ABC_trans_CmpB"/>
    <property type="match status" value="1"/>
</dbReference>
<evidence type="ECO:0000256" key="1">
    <source>
        <dbReference type="ARBA" id="ARBA00004141"/>
    </source>
</evidence>
<dbReference type="GO" id="GO:0016020">
    <property type="term" value="C:membrane"/>
    <property type="evidence" value="ECO:0007669"/>
    <property type="project" value="UniProtKB-SubCell"/>
</dbReference>
<evidence type="ECO:0000313" key="7">
    <source>
        <dbReference type="Proteomes" id="UP000886883"/>
    </source>
</evidence>
<feature type="transmembrane region" description="Helical" evidence="5">
    <location>
        <begin position="39"/>
        <end position="63"/>
    </location>
</feature>
<dbReference type="InterPro" id="IPR010540">
    <property type="entry name" value="CmpB_TMEM229"/>
</dbReference>
<dbReference type="PANTHER" id="PTHR31746:SF2">
    <property type="entry name" value="TRANSMEMBRANE PROTEIN 229A"/>
    <property type="match status" value="1"/>
</dbReference>
<comment type="caution">
    <text evidence="6">The sequence shown here is derived from an EMBL/GenBank/DDBJ whole genome shotgun (WGS) entry which is preliminary data.</text>
</comment>
<evidence type="ECO:0008006" key="8">
    <source>
        <dbReference type="Google" id="ProtNLM"/>
    </source>
</evidence>
<evidence type="ECO:0000256" key="4">
    <source>
        <dbReference type="ARBA" id="ARBA00023136"/>
    </source>
</evidence>
<gene>
    <name evidence="6" type="ORF">H9763_00270</name>
</gene>